<feature type="compositionally biased region" description="Low complexity" evidence="1">
    <location>
        <begin position="74"/>
        <end position="84"/>
    </location>
</feature>
<protein>
    <submittedName>
        <fullName evidence="2">TIGR03809 family protein</fullName>
    </submittedName>
</protein>
<gene>
    <name evidence="2" type="ORF">ACFSOX_07715</name>
</gene>
<comment type="caution">
    <text evidence="2">The sequence shown here is derived from an EMBL/GenBank/DDBJ whole genome shotgun (WGS) entry which is preliminary data.</text>
</comment>
<evidence type="ECO:0000256" key="1">
    <source>
        <dbReference type="SAM" id="MobiDB-lite"/>
    </source>
</evidence>
<dbReference type="InterPro" id="IPR022268">
    <property type="entry name" value="CHP03809"/>
</dbReference>
<organism evidence="2 3">
    <name type="scientific">Rhodoplanes azumiensis</name>
    <dbReference type="NCBI Taxonomy" id="1897628"/>
    <lineage>
        <taxon>Bacteria</taxon>
        <taxon>Pseudomonadati</taxon>
        <taxon>Pseudomonadota</taxon>
        <taxon>Alphaproteobacteria</taxon>
        <taxon>Hyphomicrobiales</taxon>
        <taxon>Nitrobacteraceae</taxon>
        <taxon>Rhodoplanes</taxon>
    </lineage>
</organism>
<evidence type="ECO:0000313" key="2">
    <source>
        <dbReference type="EMBL" id="MFD2182035.1"/>
    </source>
</evidence>
<dbReference type="NCBIfam" id="TIGR03809">
    <property type="entry name" value="TIGR03809 family protein"/>
    <property type="match status" value="1"/>
</dbReference>
<dbReference type="Proteomes" id="UP001597314">
    <property type="component" value="Unassembled WGS sequence"/>
</dbReference>
<proteinExistence type="predicted"/>
<evidence type="ECO:0000313" key="3">
    <source>
        <dbReference type="Proteomes" id="UP001597314"/>
    </source>
</evidence>
<sequence>MPTTIPRAFSAATSRKGLDLAERRRAHLVDLYKSGRWRRYFDEQEFLARTREAIREVEFWTAAIALWDEPGAAAAAPAPELETAPAPPREPAPEIRMASTAATPDRPFEEIAATVEAIPAAVVSQAPSGADQSSAVLAGLS</sequence>
<reference evidence="3" key="1">
    <citation type="journal article" date="2019" name="Int. J. Syst. Evol. Microbiol.">
        <title>The Global Catalogue of Microorganisms (GCM) 10K type strain sequencing project: providing services to taxonomists for standard genome sequencing and annotation.</title>
        <authorList>
            <consortium name="The Broad Institute Genomics Platform"/>
            <consortium name="The Broad Institute Genome Sequencing Center for Infectious Disease"/>
            <person name="Wu L."/>
            <person name="Ma J."/>
        </authorList>
    </citation>
    <scope>NUCLEOTIDE SEQUENCE [LARGE SCALE GENOMIC DNA]</scope>
    <source>
        <strain evidence="3">CGMCC 1.6774</strain>
    </source>
</reference>
<feature type="region of interest" description="Disordered" evidence="1">
    <location>
        <begin position="74"/>
        <end position="103"/>
    </location>
</feature>
<name>A0ABW5AHR8_9BRAD</name>
<keyword evidence="3" id="KW-1185">Reference proteome</keyword>
<dbReference type="RefSeq" id="WP_378477217.1">
    <property type="nucleotide sequence ID" value="NZ_JBHUIW010000006.1"/>
</dbReference>
<accession>A0ABW5AHR8</accession>
<dbReference type="EMBL" id="JBHUIW010000006">
    <property type="protein sequence ID" value="MFD2182035.1"/>
    <property type="molecule type" value="Genomic_DNA"/>
</dbReference>